<reference evidence="2 3" key="1">
    <citation type="journal article" date="2018" name="New Phytol.">
        <title>Comparative genomics and transcriptomics depict ericoid mycorrhizal fungi as versatile saprotrophs and plant mutualists.</title>
        <authorList>
            <person name="Martino E."/>
            <person name="Morin E."/>
            <person name="Grelet G.A."/>
            <person name="Kuo A."/>
            <person name="Kohler A."/>
            <person name="Daghino S."/>
            <person name="Barry K.W."/>
            <person name="Cichocki N."/>
            <person name="Clum A."/>
            <person name="Dockter R.B."/>
            <person name="Hainaut M."/>
            <person name="Kuo R.C."/>
            <person name="LaButti K."/>
            <person name="Lindahl B.D."/>
            <person name="Lindquist E.A."/>
            <person name="Lipzen A."/>
            <person name="Khouja H.R."/>
            <person name="Magnuson J."/>
            <person name="Murat C."/>
            <person name="Ohm R.A."/>
            <person name="Singer S.W."/>
            <person name="Spatafora J.W."/>
            <person name="Wang M."/>
            <person name="Veneault-Fourrey C."/>
            <person name="Henrissat B."/>
            <person name="Grigoriev I.V."/>
            <person name="Martin F.M."/>
            <person name="Perotto S."/>
        </authorList>
    </citation>
    <scope>NUCLEOTIDE SEQUENCE [LARGE SCALE GENOMIC DNA]</scope>
    <source>
        <strain evidence="2 3">ATCC 22711</strain>
    </source>
</reference>
<dbReference type="AlphaFoldDB" id="A0A2T3ASF3"/>
<evidence type="ECO:0000256" key="1">
    <source>
        <dbReference type="SAM" id="MobiDB-lite"/>
    </source>
</evidence>
<accession>A0A2T3ASF3</accession>
<name>A0A2T3ASF3_AMORE</name>
<dbReference type="RefSeq" id="XP_024717560.1">
    <property type="nucleotide sequence ID" value="XM_024863882.1"/>
</dbReference>
<dbReference type="Proteomes" id="UP000241818">
    <property type="component" value="Unassembled WGS sequence"/>
</dbReference>
<feature type="region of interest" description="Disordered" evidence="1">
    <location>
        <begin position="56"/>
        <end position="83"/>
    </location>
</feature>
<protein>
    <submittedName>
        <fullName evidence="2">Uncharacterized protein</fullName>
    </submittedName>
</protein>
<proteinExistence type="predicted"/>
<evidence type="ECO:0000313" key="3">
    <source>
        <dbReference type="Proteomes" id="UP000241818"/>
    </source>
</evidence>
<sequence length="83" mass="9062">MANSDLFFACFSAAVAFPETASESGLGAWVSEPIVISFRQLVPLHPSSIVLREHARTATGPGPPRATMMRTRWRTDGWRMDGG</sequence>
<gene>
    <name evidence="2" type="ORF">M430DRAFT_184880</name>
</gene>
<feature type="compositionally biased region" description="Basic and acidic residues" evidence="1">
    <location>
        <begin position="73"/>
        <end position="83"/>
    </location>
</feature>
<keyword evidence="3" id="KW-1185">Reference proteome</keyword>
<dbReference type="InParanoid" id="A0A2T3ASF3"/>
<dbReference type="GeneID" id="36571963"/>
<organism evidence="2 3">
    <name type="scientific">Amorphotheca resinae ATCC 22711</name>
    <dbReference type="NCBI Taxonomy" id="857342"/>
    <lineage>
        <taxon>Eukaryota</taxon>
        <taxon>Fungi</taxon>
        <taxon>Dikarya</taxon>
        <taxon>Ascomycota</taxon>
        <taxon>Pezizomycotina</taxon>
        <taxon>Leotiomycetes</taxon>
        <taxon>Helotiales</taxon>
        <taxon>Amorphothecaceae</taxon>
        <taxon>Amorphotheca</taxon>
    </lineage>
</organism>
<dbReference type="EMBL" id="KZ679017">
    <property type="protein sequence ID" value="PSS09262.1"/>
    <property type="molecule type" value="Genomic_DNA"/>
</dbReference>
<evidence type="ECO:0000313" key="2">
    <source>
        <dbReference type="EMBL" id="PSS09262.1"/>
    </source>
</evidence>